<dbReference type="Gene3D" id="1.10.287.130">
    <property type="match status" value="1"/>
</dbReference>
<dbReference type="InterPro" id="IPR003661">
    <property type="entry name" value="HisK_dim/P_dom"/>
</dbReference>
<comment type="catalytic activity">
    <reaction evidence="1">
        <text>ATP + protein L-histidine = ADP + protein N-phospho-L-histidine.</text>
        <dbReference type="EC" id="2.7.13.3"/>
    </reaction>
</comment>
<dbReference type="GO" id="GO:0005524">
    <property type="term" value="F:ATP binding"/>
    <property type="evidence" value="ECO:0007669"/>
    <property type="project" value="UniProtKB-KW"/>
</dbReference>
<dbReference type="Proteomes" id="UP001254848">
    <property type="component" value="Unassembled WGS sequence"/>
</dbReference>
<evidence type="ECO:0000313" key="14">
    <source>
        <dbReference type="EMBL" id="MDT8901914.1"/>
    </source>
</evidence>
<organism evidence="14 15">
    <name type="scientific">Anaeroselena agilis</name>
    <dbReference type="NCBI Taxonomy" id="3063788"/>
    <lineage>
        <taxon>Bacteria</taxon>
        <taxon>Bacillati</taxon>
        <taxon>Bacillota</taxon>
        <taxon>Negativicutes</taxon>
        <taxon>Acetonemataceae</taxon>
        <taxon>Anaeroselena</taxon>
    </lineage>
</organism>
<keyword evidence="14" id="KW-0067">ATP-binding</keyword>
<keyword evidence="8 11" id="KW-1133">Transmembrane helix</keyword>
<evidence type="ECO:0000259" key="13">
    <source>
        <dbReference type="PROSITE" id="PS50885"/>
    </source>
</evidence>
<evidence type="ECO:0000256" key="4">
    <source>
        <dbReference type="ARBA" id="ARBA00022553"/>
    </source>
</evidence>
<dbReference type="SUPFAM" id="SSF55874">
    <property type="entry name" value="ATPase domain of HSP90 chaperone/DNA topoisomerase II/histidine kinase"/>
    <property type="match status" value="1"/>
</dbReference>
<dbReference type="InterPro" id="IPR005467">
    <property type="entry name" value="His_kinase_dom"/>
</dbReference>
<gene>
    <name evidence="14" type="ORF">Q4T40_11710</name>
</gene>
<feature type="domain" description="Histidine kinase" evidence="12">
    <location>
        <begin position="289"/>
        <end position="505"/>
    </location>
</feature>
<keyword evidence="6 11" id="KW-0812">Transmembrane</keyword>
<evidence type="ECO:0000256" key="1">
    <source>
        <dbReference type="ARBA" id="ARBA00000085"/>
    </source>
</evidence>
<evidence type="ECO:0000256" key="7">
    <source>
        <dbReference type="ARBA" id="ARBA00022777"/>
    </source>
</evidence>
<dbReference type="SMART" id="SM00304">
    <property type="entry name" value="HAMP"/>
    <property type="match status" value="1"/>
</dbReference>
<dbReference type="InterPro" id="IPR036097">
    <property type="entry name" value="HisK_dim/P_sf"/>
</dbReference>
<dbReference type="InterPro" id="IPR004358">
    <property type="entry name" value="Sig_transdc_His_kin-like_C"/>
</dbReference>
<dbReference type="PRINTS" id="PR00344">
    <property type="entry name" value="BCTRLSENSOR"/>
</dbReference>
<dbReference type="Gene3D" id="6.10.340.10">
    <property type="match status" value="1"/>
</dbReference>
<feature type="domain" description="HAMP" evidence="13">
    <location>
        <begin position="222"/>
        <end position="274"/>
    </location>
</feature>
<dbReference type="SMART" id="SM00388">
    <property type="entry name" value="HisKA"/>
    <property type="match status" value="1"/>
</dbReference>
<proteinExistence type="predicted"/>
<dbReference type="SMART" id="SM00387">
    <property type="entry name" value="HATPase_c"/>
    <property type="match status" value="1"/>
</dbReference>
<dbReference type="SUPFAM" id="SSF47384">
    <property type="entry name" value="Homodimeric domain of signal transducing histidine kinase"/>
    <property type="match status" value="1"/>
</dbReference>
<comment type="subcellular location">
    <subcellularLocation>
        <location evidence="2">Membrane</location>
    </subcellularLocation>
</comment>
<keyword evidence="15" id="KW-1185">Reference proteome</keyword>
<keyword evidence="14" id="KW-0547">Nucleotide-binding</keyword>
<evidence type="ECO:0000256" key="10">
    <source>
        <dbReference type="ARBA" id="ARBA00023136"/>
    </source>
</evidence>
<protein>
    <recommendedName>
        <fullName evidence="3">histidine kinase</fullName>
        <ecNumber evidence="3">2.7.13.3</ecNumber>
    </recommendedName>
</protein>
<dbReference type="CDD" id="cd00082">
    <property type="entry name" value="HisKA"/>
    <property type="match status" value="1"/>
</dbReference>
<keyword evidence="9" id="KW-0902">Two-component regulatory system</keyword>
<keyword evidence="5" id="KW-0808">Transferase</keyword>
<accession>A0ABU3NYP2</accession>
<dbReference type="InterPro" id="IPR003594">
    <property type="entry name" value="HATPase_dom"/>
</dbReference>
<comment type="caution">
    <text evidence="14">The sequence shown here is derived from an EMBL/GenBank/DDBJ whole genome shotgun (WGS) entry which is preliminary data.</text>
</comment>
<dbReference type="PROSITE" id="PS50885">
    <property type="entry name" value="HAMP"/>
    <property type="match status" value="1"/>
</dbReference>
<evidence type="ECO:0000256" key="11">
    <source>
        <dbReference type="SAM" id="Phobius"/>
    </source>
</evidence>
<dbReference type="Pfam" id="PF00672">
    <property type="entry name" value="HAMP"/>
    <property type="match status" value="1"/>
</dbReference>
<keyword evidence="10 11" id="KW-0472">Membrane</keyword>
<feature type="transmembrane region" description="Helical" evidence="11">
    <location>
        <begin position="12"/>
        <end position="32"/>
    </location>
</feature>
<evidence type="ECO:0000256" key="9">
    <source>
        <dbReference type="ARBA" id="ARBA00023012"/>
    </source>
</evidence>
<dbReference type="InterPro" id="IPR036890">
    <property type="entry name" value="HATPase_C_sf"/>
</dbReference>
<dbReference type="RefSeq" id="WP_413780412.1">
    <property type="nucleotide sequence ID" value="NZ_JAUOZS010000001.1"/>
</dbReference>
<dbReference type="PANTHER" id="PTHR45436">
    <property type="entry name" value="SENSOR HISTIDINE KINASE YKOH"/>
    <property type="match status" value="1"/>
</dbReference>
<dbReference type="PROSITE" id="PS51257">
    <property type="entry name" value="PROKAR_LIPOPROTEIN"/>
    <property type="match status" value="1"/>
</dbReference>
<dbReference type="InterPro" id="IPR003660">
    <property type="entry name" value="HAMP_dom"/>
</dbReference>
<dbReference type="CDD" id="cd06225">
    <property type="entry name" value="HAMP"/>
    <property type="match status" value="1"/>
</dbReference>
<dbReference type="PROSITE" id="PS50109">
    <property type="entry name" value="HIS_KIN"/>
    <property type="match status" value="1"/>
</dbReference>
<dbReference type="EC" id="2.7.13.3" evidence="3"/>
<dbReference type="InterPro" id="IPR050428">
    <property type="entry name" value="TCS_sensor_his_kinase"/>
</dbReference>
<feature type="transmembrane region" description="Helical" evidence="11">
    <location>
        <begin position="198"/>
        <end position="217"/>
    </location>
</feature>
<dbReference type="Gene3D" id="3.30.565.10">
    <property type="entry name" value="Histidine kinase-like ATPase, C-terminal domain"/>
    <property type="match status" value="1"/>
</dbReference>
<sequence>MRNSLQRRLLYSYIMVVVLVLACVSAGISLLLREYFLASKEKELVDKGLEFGRLVESYNEGRIDQAQFVKLIDSVDAFLDARVWVIDASRRVVAISTPPASGMGRGMGLGQGGLGMGRGHMGQGGHGMGQGNVLARTLADRLEPVFGGQVLTRNFYHPIYGENMLIVGVPLFKADGTVNGAVVLNSPVRGVDEFLRRIYLYIGGLGLAALLLTFFLVRRLASGITRPLRDMQEAAATMARGDYAIRVKADDGDEVGELGRSLNALAQELGRFVAGTARMEKLRRDFVANISHELRTPLTVIRGYTEALLDGTVQEPQEAEKYHHVMRDETVRLEGLINELLDLSRLQAEGAVLAMEKIPLAAIADSVVSLLMPRAEQAGVALTLETDGETGVNGNGDRLTQLLLILLDNALKFTPPGGRVTASIVRAGDEVRLQVVDTGSGIAREDLPFIWERFYKGDKSHGRTGAGTGLGLAIAREIVARHGARAEVASELGRGSTFTVFFPAA</sequence>
<evidence type="ECO:0000256" key="3">
    <source>
        <dbReference type="ARBA" id="ARBA00012438"/>
    </source>
</evidence>
<dbReference type="Pfam" id="PF00512">
    <property type="entry name" value="HisKA"/>
    <property type="match status" value="1"/>
</dbReference>
<dbReference type="Pfam" id="PF02518">
    <property type="entry name" value="HATPase_c"/>
    <property type="match status" value="1"/>
</dbReference>
<evidence type="ECO:0000256" key="8">
    <source>
        <dbReference type="ARBA" id="ARBA00022989"/>
    </source>
</evidence>
<name>A0ABU3NYP2_9FIRM</name>
<evidence type="ECO:0000259" key="12">
    <source>
        <dbReference type="PROSITE" id="PS50109"/>
    </source>
</evidence>
<dbReference type="PANTHER" id="PTHR45436:SF5">
    <property type="entry name" value="SENSOR HISTIDINE KINASE TRCS"/>
    <property type="match status" value="1"/>
</dbReference>
<evidence type="ECO:0000256" key="2">
    <source>
        <dbReference type="ARBA" id="ARBA00004370"/>
    </source>
</evidence>
<evidence type="ECO:0000313" key="15">
    <source>
        <dbReference type="Proteomes" id="UP001254848"/>
    </source>
</evidence>
<dbReference type="EMBL" id="JAUOZS010000001">
    <property type="protein sequence ID" value="MDT8901914.1"/>
    <property type="molecule type" value="Genomic_DNA"/>
</dbReference>
<dbReference type="SUPFAM" id="SSF158472">
    <property type="entry name" value="HAMP domain-like"/>
    <property type="match status" value="1"/>
</dbReference>
<keyword evidence="4" id="KW-0597">Phosphoprotein</keyword>
<evidence type="ECO:0000256" key="6">
    <source>
        <dbReference type="ARBA" id="ARBA00022692"/>
    </source>
</evidence>
<reference evidence="14 15" key="1">
    <citation type="submission" date="2023-07" db="EMBL/GenBank/DDBJ databases">
        <title>The novel representative of Negativicutes class, Anaeroselena agilis gen. nov. sp. nov.</title>
        <authorList>
            <person name="Prokofeva M.I."/>
            <person name="Elcheninov A.G."/>
            <person name="Klyukina A."/>
            <person name="Kublanov I.V."/>
            <person name="Frolov E.N."/>
            <person name="Podosokorskaya O.A."/>
        </authorList>
    </citation>
    <scope>NUCLEOTIDE SEQUENCE [LARGE SCALE GENOMIC DNA]</scope>
    <source>
        <strain evidence="14 15">4137-cl</strain>
    </source>
</reference>
<evidence type="ECO:0000256" key="5">
    <source>
        <dbReference type="ARBA" id="ARBA00022679"/>
    </source>
</evidence>
<keyword evidence="7" id="KW-0418">Kinase</keyword>